<name>A0A6J5M6F5_9CAUD</name>
<dbReference type="EMBL" id="LR796380">
    <property type="protein sequence ID" value="CAB4140736.1"/>
    <property type="molecule type" value="Genomic_DNA"/>
</dbReference>
<evidence type="ECO:0000313" key="1">
    <source>
        <dbReference type="EMBL" id="CAB4140736.1"/>
    </source>
</evidence>
<gene>
    <name evidence="1" type="ORF">UFOVP395_71</name>
</gene>
<reference evidence="1" key="1">
    <citation type="submission" date="2020-04" db="EMBL/GenBank/DDBJ databases">
        <authorList>
            <person name="Chiriac C."/>
            <person name="Salcher M."/>
            <person name="Ghai R."/>
            <person name="Kavagutti S V."/>
        </authorList>
    </citation>
    <scope>NUCLEOTIDE SEQUENCE</scope>
</reference>
<accession>A0A6J5M6F5</accession>
<proteinExistence type="predicted"/>
<sequence length="62" mass="7232">MQMQQIIFEFTTAHGVFRDALYLPVDHTYTEAEINEMKQRRLDNWLAIVNAPPPEEETPLDG</sequence>
<organism evidence="1">
    <name type="scientific">uncultured Caudovirales phage</name>
    <dbReference type="NCBI Taxonomy" id="2100421"/>
    <lineage>
        <taxon>Viruses</taxon>
        <taxon>Duplodnaviria</taxon>
        <taxon>Heunggongvirae</taxon>
        <taxon>Uroviricota</taxon>
        <taxon>Caudoviricetes</taxon>
        <taxon>Peduoviridae</taxon>
        <taxon>Maltschvirus</taxon>
        <taxon>Maltschvirus maltsch</taxon>
    </lineage>
</organism>
<protein>
    <submittedName>
        <fullName evidence="1">Uncharacterized protein</fullName>
    </submittedName>
</protein>